<dbReference type="Pfam" id="PF10294">
    <property type="entry name" value="Methyltransf_16"/>
    <property type="match status" value="1"/>
</dbReference>
<keyword evidence="2" id="KW-1185">Reference proteome</keyword>
<dbReference type="EMBL" id="JARBJD010000058">
    <property type="protein sequence ID" value="KAK2956197.1"/>
    <property type="molecule type" value="Genomic_DNA"/>
</dbReference>
<comment type="caution">
    <text evidence="1">The sequence shown here is derived from an EMBL/GenBank/DDBJ whole genome shotgun (WGS) entry which is preliminary data.</text>
</comment>
<dbReference type="SUPFAM" id="SSF53335">
    <property type="entry name" value="S-adenosyl-L-methionine-dependent methyltransferases"/>
    <property type="match status" value="1"/>
</dbReference>
<dbReference type="Gene3D" id="3.40.50.150">
    <property type="entry name" value="Vaccinia Virus protein VP39"/>
    <property type="match status" value="1"/>
</dbReference>
<evidence type="ECO:0000313" key="1">
    <source>
        <dbReference type="EMBL" id="KAK2956197.1"/>
    </source>
</evidence>
<organism evidence="1 2">
    <name type="scientific">Blattamonas nauphoetae</name>
    <dbReference type="NCBI Taxonomy" id="2049346"/>
    <lineage>
        <taxon>Eukaryota</taxon>
        <taxon>Metamonada</taxon>
        <taxon>Preaxostyla</taxon>
        <taxon>Oxymonadida</taxon>
        <taxon>Blattamonas</taxon>
    </lineage>
</organism>
<proteinExistence type="predicted"/>
<dbReference type="Proteomes" id="UP001281761">
    <property type="component" value="Unassembled WGS sequence"/>
</dbReference>
<evidence type="ECO:0008006" key="3">
    <source>
        <dbReference type="Google" id="ProtNLM"/>
    </source>
</evidence>
<dbReference type="InterPro" id="IPR029063">
    <property type="entry name" value="SAM-dependent_MTases_sf"/>
</dbReference>
<dbReference type="PANTHER" id="PTHR14614">
    <property type="entry name" value="HEPATOCELLULAR CARCINOMA-ASSOCIATED ANTIGEN"/>
    <property type="match status" value="1"/>
</dbReference>
<accession>A0ABQ9XXL2</accession>
<gene>
    <name evidence="1" type="ORF">BLNAU_8761</name>
</gene>
<protein>
    <recommendedName>
        <fullName evidence="3">Methyltransferase</fullName>
    </recommendedName>
</protein>
<name>A0ABQ9XXL2_9EUKA</name>
<evidence type="ECO:0000313" key="2">
    <source>
        <dbReference type="Proteomes" id="UP001281761"/>
    </source>
</evidence>
<dbReference type="InterPro" id="IPR019410">
    <property type="entry name" value="Methyltransf_16"/>
</dbReference>
<sequence>MDTLTSLFDEDIRPETQTISFPTIGECFTVESVNKQNQHISDAVSTILWGGATLLCNYMITVKDIFRHRPTLELGCGVGLPGILATKLGASFCCVSDSDDSPVFTELMEKNLHRNLHNISVAETSNQTTYTNCVFNKVVWNERTHLLPQLSSLFLQKPCSLCDESGQDPRQALDVVPKSLIVLCSDVIYYHTDVASLAHTIAFYLNKSKELTPPDEPKPVCIMCNLSARFAHAEEPFKEILESTGILLLRQWRADSDGVEAPEKKDDEVLTVYQSRYPYVFLEMSPT</sequence>
<reference evidence="1 2" key="1">
    <citation type="journal article" date="2022" name="bioRxiv">
        <title>Genomics of Preaxostyla Flagellates Illuminates Evolutionary Transitions and the Path Towards Mitochondrial Loss.</title>
        <authorList>
            <person name="Novak L.V.F."/>
            <person name="Treitli S.C."/>
            <person name="Pyrih J."/>
            <person name="Halakuc P."/>
            <person name="Pipaliya S.V."/>
            <person name="Vacek V."/>
            <person name="Brzon O."/>
            <person name="Soukal P."/>
            <person name="Eme L."/>
            <person name="Dacks J.B."/>
            <person name="Karnkowska A."/>
            <person name="Elias M."/>
            <person name="Hampl V."/>
        </authorList>
    </citation>
    <scope>NUCLEOTIDE SEQUENCE [LARGE SCALE GENOMIC DNA]</scope>
    <source>
        <strain evidence="1">NAU3</strain>
        <tissue evidence="1">Gut</tissue>
    </source>
</reference>